<reference evidence="2" key="1">
    <citation type="journal article" date="2013" name="New Phytol.">
        <title>Comparative genomic and transcriptomic analyses reveal the hemibiotrophic stage shift of Colletotrichum fungi.</title>
        <authorList>
            <person name="Gan P."/>
            <person name="Ikeda K."/>
            <person name="Irieda H."/>
            <person name="Narusaka M."/>
            <person name="O'Connell R.J."/>
            <person name="Narusaka Y."/>
            <person name="Takano Y."/>
            <person name="Kubo Y."/>
            <person name="Shirasu K."/>
        </authorList>
    </citation>
    <scope>NUCLEOTIDE SEQUENCE [LARGE SCALE GENOMIC DNA]</scope>
    <source>
        <strain evidence="2">104-T / ATCC 96160 / CBS 514.97 / LARS 414 / MAFF 240422</strain>
    </source>
</reference>
<dbReference type="OrthoDB" id="7777654at2759"/>
<dbReference type="STRING" id="1213857.A0A484F9Y4"/>
<sequence>MGPIVDARGRAPAFKRMKSASVIIYWRQGMSAFQSWHRTRRKLGTGLQSFSEENPIWTLARKHCLINTWSNFTNVTTFDETGPKDFSSLQDEYDAVYAAFKQDAGYLLAMNLQDRSARTGFSLVD</sequence>
<dbReference type="AlphaFoldDB" id="A0A484F9Y4"/>
<gene>
    <name evidence="1" type="ORF">Cob_v012401</name>
</gene>
<name>A0A484F9Y4_COLOR</name>
<dbReference type="Proteomes" id="UP000014480">
    <property type="component" value="Unassembled WGS sequence"/>
</dbReference>
<accession>A0A484F9Y4</accession>
<protein>
    <submittedName>
        <fullName evidence="1">Uncharacterized protein</fullName>
    </submittedName>
</protein>
<evidence type="ECO:0000313" key="2">
    <source>
        <dbReference type="Proteomes" id="UP000014480"/>
    </source>
</evidence>
<evidence type="ECO:0000313" key="1">
    <source>
        <dbReference type="EMBL" id="TDZ14792.1"/>
    </source>
</evidence>
<reference evidence="2" key="2">
    <citation type="journal article" date="2019" name="Mol. Plant Microbe Interact.">
        <title>Genome sequence resources for four phytopathogenic fungi from the Colletotrichum orbiculare species complex.</title>
        <authorList>
            <person name="Gan P."/>
            <person name="Tsushima A."/>
            <person name="Narusaka M."/>
            <person name="Narusaka Y."/>
            <person name="Takano Y."/>
            <person name="Kubo Y."/>
            <person name="Shirasu K."/>
        </authorList>
    </citation>
    <scope>GENOME REANNOTATION</scope>
    <source>
        <strain evidence="2">104-T / ATCC 96160 / CBS 514.97 / LARS 414 / MAFF 240422</strain>
    </source>
</reference>
<comment type="caution">
    <text evidence="1">The sequence shown here is derived from an EMBL/GenBank/DDBJ whole genome shotgun (WGS) entry which is preliminary data.</text>
</comment>
<proteinExistence type="predicted"/>
<keyword evidence="2" id="KW-1185">Reference proteome</keyword>
<dbReference type="EMBL" id="AMCV02000048">
    <property type="protein sequence ID" value="TDZ14792.1"/>
    <property type="molecule type" value="Genomic_DNA"/>
</dbReference>
<organism evidence="1 2">
    <name type="scientific">Colletotrichum orbiculare (strain 104-T / ATCC 96160 / CBS 514.97 / LARS 414 / MAFF 240422)</name>
    <name type="common">Cucumber anthracnose fungus</name>
    <name type="synonym">Colletotrichum lagenarium</name>
    <dbReference type="NCBI Taxonomy" id="1213857"/>
    <lineage>
        <taxon>Eukaryota</taxon>
        <taxon>Fungi</taxon>
        <taxon>Dikarya</taxon>
        <taxon>Ascomycota</taxon>
        <taxon>Pezizomycotina</taxon>
        <taxon>Sordariomycetes</taxon>
        <taxon>Hypocreomycetidae</taxon>
        <taxon>Glomerellales</taxon>
        <taxon>Glomerellaceae</taxon>
        <taxon>Colletotrichum</taxon>
        <taxon>Colletotrichum orbiculare species complex</taxon>
    </lineage>
</organism>